<dbReference type="AlphaFoldDB" id="A0A9J6DLE9"/>
<evidence type="ECO:0000313" key="2">
    <source>
        <dbReference type="Proteomes" id="UP000821866"/>
    </source>
</evidence>
<accession>A0A9J6DLE9</accession>
<gene>
    <name evidence="1" type="ORF">HPB51_001575</name>
</gene>
<comment type="caution">
    <text evidence="1">The sequence shown here is derived from an EMBL/GenBank/DDBJ whole genome shotgun (WGS) entry which is preliminary data.</text>
</comment>
<sequence>MTHRECNESSRADFATSFCNSTEEEWRKRPPSRADWYDDCEMQLNEPYETQVFDELESNNNTVKVASDHRSTKRRERVSRRPKFKEMRAQFLKPSIYHTGNRRRQIVTTGWVEVLSTIFEEPSRETAPQEGWRHLSRPTSVSTSMATQKSCSWIEASARTSNITQTPAVVMSSSSASKRDLFLGTSSSTAMLDKPSEESWSHSASFAMLAFGQNRSSLDSVLTTEGGADSAETSDVVHRLQMCVPALCTCFEKLSIDCLHATLSDSPQTEQRCNSMAEYELTKSPDESNEGLTDAVTVVLDNRFNVRRYLKSTPNVKPLDRLDSLIEAAFSSSL</sequence>
<dbReference type="EMBL" id="JABSTU010000008">
    <property type="protein sequence ID" value="KAH8022688.1"/>
    <property type="molecule type" value="Genomic_DNA"/>
</dbReference>
<name>A0A9J6DLE9_RHIMP</name>
<dbReference type="Proteomes" id="UP000821866">
    <property type="component" value="Chromosome 6"/>
</dbReference>
<evidence type="ECO:0000313" key="1">
    <source>
        <dbReference type="EMBL" id="KAH8022688.1"/>
    </source>
</evidence>
<organism evidence="1 2">
    <name type="scientific">Rhipicephalus microplus</name>
    <name type="common">Cattle tick</name>
    <name type="synonym">Boophilus microplus</name>
    <dbReference type="NCBI Taxonomy" id="6941"/>
    <lineage>
        <taxon>Eukaryota</taxon>
        <taxon>Metazoa</taxon>
        <taxon>Ecdysozoa</taxon>
        <taxon>Arthropoda</taxon>
        <taxon>Chelicerata</taxon>
        <taxon>Arachnida</taxon>
        <taxon>Acari</taxon>
        <taxon>Parasitiformes</taxon>
        <taxon>Ixodida</taxon>
        <taxon>Ixodoidea</taxon>
        <taxon>Ixodidae</taxon>
        <taxon>Rhipicephalinae</taxon>
        <taxon>Rhipicephalus</taxon>
        <taxon>Boophilus</taxon>
    </lineage>
</organism>
<reference evidence="1" key="2">
    <citation type="submission" date="2021-09" db="EMBL/GenBank/DDBJ databases">
        <authorList>
            <person name="Jia N."/>
            <person name="Wang J."/>
            <person name="Shi W."/>
            <person name="Du L."/>
            <person name="Sun Y."/>
            <person name="Zhan W."/>
            <person name="Jiang J."/>
            <person name="Wang Q."/>
            <person name="Zhang B."/>
            <person name="Ji P."/>
            <person name="Sakyi L.B."/>
            <person name="Cui X."/>
            <person name="Yuan T."/>
            <person name="Jiang B."/>
            <person name="Yang W."/>
            <person name="Lam T.T.-Y."/>
            <person name="Chang Q."/>
            <person name="Ding S."/>
            <person name="Wang X."/>
            <person name="Zhu J."/>
            <person name="Ruan X."/>
            <person name="Zhao L."/>
            <person name="Wei J."/>
            <person name="Que T."/>
            <person name="Du C."/>
            <person name="Cheng J."/>
            <person name="Dai P."/>
            <person name="Han X."/>
            <person name="Huang E."/>
            <person name="Gao Y."/>
            <person name="Liu J."/>
            <person name="Shao H."/>
            <person name="Ye R."/>
            <person name="Li L."/>
            <person name="Wei W."/>
            <person name="Wang X."/>
            <person name="Wang C."/>
            <person name="Huo Q."/>
            <person name="Li W."/>
            <person name="Guo W."/>
            <person name="Chen H."/>
            <person name="Chen S."/>
            <person name="Zhou L."/>
            <person name="Zhou L."/>
            <person name="Ni X."/>
            <person name="Tian J."/>
            <person name="Zhou Y."/>
            <person name="Sheng Y."/>
            <person name="Liu T."/>
            <person name="Pan Y."/>
            <person name="Xia L."/>
            <person name="Li J."/>
            <person name="Zhao F."/>
            <person name="Cao W."/>
        </authorList>
    </citation>
    <scope>NUCLEOTIDE SEQUENCE</scope>
    <source>
        <strain evidence="1">Rmic-2018</strain>
        <tissue evidence="1">Larvae</tissue>
    </source>
</reference>
<proteinExistence type="predicted"/>
<reference evidence="1" key="1">
    <citation type="journal article" date="2020" name="Cell">
        <title>Large-Scale Comparative Analyses of Tick Genomes Elucidate Their Genetic Diversity and Vector Capacities.</title>
        <authorList>
            <consortium name="Tick Genome and Microbiome Consortium (TIGMIC)"/>
            <person name="Jia N."/>
            <person name="Wang J."/>
            <person name="Shi W."/>
            <person name="Du L."/>
            <person name="Sun Y."/>
            <person name="Zhan W."/>
            <person name="Jiang J.F."/>
            <person name="Wang Q."/>
            <person name="Zhang B."/>
            <person name="Ji P."/>
            <person name="Bell-Sakyi L."/>
            <person name="Cui X.M."/>
            <person name="Yuan T.T."/>
            <person name="Jiang B.G."/>
            <person name="Yang W.F."/>
            <person name="Lam T.T."/>
            <person name="Chang Q.C."/>
            <person name="Ding S.J."/>
            <person name="Wang X.J."/>
            <person name="Zhu J.G."/>
            <person name="Ruan X.D."/>
            <person name="Zhao L."/>
            <person name="Wei J.T."/>
            <person name="Ye R.Z."/>
            <person name="Que T.C."/>
            <person name="Du C.H."/>
            <person name="Zhou Y.H."/>
            <person name="Cheng J.X."/>
            <person name="Dai P.F."/>
            <person name="Guo W.B."/>
            <person name="Han X.H."/>
            <person name="Huang E.J."/>
            <person name="Li L.F."/>
            <person name="Wei W."/>
            <person name="Gao Y.C."/>
            <person name="Liu J.Z."/>
            <person name="Shao H.Z."/>
            <person name="Wang X."/>
            <person name="Wang C.C."/>
            <person name="Yang T.C."/>
            <person name="Huo Q.B."/>
            <person name="Li W."/>
            <person name="Chen H.Y."/>
            <person name="Chen S.E."/>
            <person name="Zhou L.G."/>
            <person name="Ni X.B."/>
            <person name="Tian J.H."/>
            <person name="Sheng Y."/>
            <person name="Liu T."/>
            <person name="Pan Y.S."/>
            <person name="Xia L.Y."/>
            <person name="Li J."/>
            <person name="Zhao F."/>
            <person name="Cao W.C."/>
        </authorList>
    </citation>
    <scope>NUCLEOTIDE SEQUENCE</scope>
    <source>
        <strain evidence="1">Rmic-2018</strain>
    </source>
</reference>
<protein>
    <submittedName>
        <fullName evidence="1">Uncharacterized protein</fullName>
    </submittedName>
</protein>
<keyword evidence="2" id="KW-1185">Reference proteome</keyword>